<evidence type="ECO:0000313" key="5">
    <source>
        <dbReference type="EMBL" id="TXK78327.1"/>
    </source>
</evidence>
<name>A0A5C8LP16_9GAMM</name>
<dbReference type="EMBL" id="VRLR01000013">
    <property type="protein sequence ID" value="TXK78327.1"/>
    <property type="molecule type" value="Genomic_DNA"/>
</dbReference>
<dbReference type="OrthoDB" id="9768183at2"/>
<protein>
    <submittedName>
        <fullName evidence="5">Amino acid ABC transporter substrate-binding protein</fullName>
    </submittedName>
</protein>
<keyword evidence="6" id="KW-1185">Reference proteome</keyword>
<dbReference type="Gene3D" id="3.40.190.10">
    <property type="entry name" value="Periplasmic binding protein-like II"/>
    <property type="match status" value="2"/>
</dbReference>
<dbReference type="SUPFAM" id="SSF53850">
    <property type="entry name" value="Periplasmic binding protein-like II"/>
    <property type="match status" value="1"/>
</dbReference>
<accession>A0A5C8LP16</accession>
<dbReference type="SMART" id="SM00062">
    <property type="entry name" value="PBPb"/>
    <property type="match status" value="1"/>
</dbReference>
<dbReference type="PANTHER" id="PTHR35936">
    <property type="entry name" value="MEMBRANE-BOUND LYTIC MUREIN TRANSGLYCOSYLASE F"/>
    <property type="match status" value="1"/>
</dbReference>
<evidence type="ECO:0000256" key="1">
    <source>
        <dbReference type="ARBA" id="ARBA00010333"/>
    </source>
</evidence>
<evidence type="ECO:0000259" key="4">
    <source>
        <dbReference type="SMART" id="SM00062"/>
    </source>
</evidence>
<feature type="chain" id="PRO_5022986341" evidence="3">
    <location>
        <begin position="25"/>
        <end position="280"/>
    </location>
</feature>
<evidence type="ECO:0000256" key="2">
    <source>
        <dbReference type="ARBA" id="ARBA00022729"/>
    </source>
</evidence>
<comment type="similarity">
    <text evidence="1">Belongs to the bacterial solute-binding protein 3 family.</text>
</comment>
<dbReference type="AlphaFoldDB" id="A0A5C8LP16"/>
<sequence>MNVQYFLCSAVVCLLLFSCTPAETQNSAVMTPDAVAKVAETPSEPKVAPCQLKLGFESWEPYQYVGLEQQASGLDIEIVQAVAGRMNCSLVLQHGTWQELLGQFRQGQLDVLLGASKTPAREEFALFSEPYRAEQFQLFVRKDDASKYNFASVAEMVAAKHKVGLISDYYYGEQISALYDDDQMRPQFVESTMSEQNIAVLLDDQVDAVLEDSFVGAAIIRRKGLEQQIQPHKVKLPETPIYVMFSKSTVQPEQVSSFNEALKQLKDSGDYQLLIGKYQS</sequence>
<dbReference type="InterPro" id="IPR001638">
    <property type="entry name" value="Solute-binding_3/MltF_N"/>
</dbReference>
<evidence type="ECO:0000256" key="3">
    <source>
        <dbReference type="SAM" id="SignalP"/>
    </source>
</evidence>
<proteinExistence type="inferred from homology"/>
<dbReference type="Pfam" id="PF00497">
    <property type="entry name" value="SBP_bac_3"/>
    <property type="match status" value="1"/>
</dbReference>
<organism evidence="5 6">
    <name type="scientific">Rheinheimera tangshanensis</name>
    <dbReference type="NCBI Taxonomy" id="400153"/>
    <lineage>
        <taxon>Bacteria</taxon>
        <taxon>Pseudomonadati</taxon>
        <taxon>Pseudomonadota</taxon>
        <taxon>Gammaproteobacteria</taxon>
        <taxon>Chromatiales</taxon>
        <taxon>Chromatiaceae</taxon>
        <taxon>Rheinheimera</taxon>
    </lineage>
</organism>
<feature type="signal peptide" evidence="3">
    <location>
        <begin position="1"/>
        <end position="24"/>
    </location>
</feature>
<dbReference type="Proteomes" id="UP000321814">
    <property type="component" value="Unassembled WGS sequence"/>
</dbReference>
<gene>
    <name evidence="5" type="ORF">FU839_16490</name>
</gene>
<dbReference type="PANTHER" id="PTHR35936:SF25">
    <property type="entry name" value="ABC TRANSPORTER SUBSTRATE-BINDING PROTEIN"/>
    <property type="match status" value="1"/>
</dbReference>
<dbReference type="RefSeq" id="WP_147905247.1">
    <property type="nucleotide sequence ID" value="NZ_BAAAGC010000010.1"/>
</dbReference>
<keyword evidence="2 3" id="KW-0732">Signal</keyword>
<evidence type="ECO:0000313" key="6">
    <source>
        <dbReference type="Proteomes" id="UP000321814"/>
    </source>
</evidence>
<reference evidence="5 6" key="1">
    <citation type="submission" date="2019-08" db="EMBL/GenBank/DDBJ databases">
        <title>Draft genome analysis of Rheinheimera tangshanensis isolated from the roots of fresh rice plants (Oryza sativa).</title>
        <authorList>
            <person name="Yu Q."/>
            <person name="Qi Y."/>
            <person name="Zhang H."/>
            <person name="Pu J."/>
        </authorList>
    </citation>
    <scope>NUCLEOTIDE SEQUENCE [LARGE SCALE GENOMIC DNA]</scope>
    <source>
        <strain evidence="5 6">JA3-B52</strain>
    </source>
</reference>
<feature type="domain" description="Solute-binding protein family 3/N-terminal" evidence="4">
    <location>
        <begin position="51"/>
        <end position="279"/>
    </location>
</feature>
<comment type="caution">
    <text evidence="5">The sequence shown here is derived from an EMBL/GenBank/DDBJ whole genome shotgun (WGS) entry which is preliminary data.</text>
</comment>